<comment type="caution">
    <text evidence="1">The sequence shown here is derived from an EMBL/GenBank/DDBJ whole genome shotgun (WGS) entry which is preliminary data.</text>
</comment>
<evidence type="ECO:0000313" key="1">
    <source>
        <dbReference type="EMBL" id="GIY31026.1"/>
    </source>
</evidence>
<dbReference type="AlphaFoldDB" id="A0AAV4SCX8"/>
<protein>
    <submittedName>
        <fullName evidence="1">Transposable element Tcb2 transposase</fullName>
    </submittedName>
</protein>
<proteinExistence type="predicted"/>
<gene>
    <name evidence="1" type="primary">X975_02913</name>
    <name evidence="1" type="ORF">CDAR_577561</name>
</gene>
<accession>A0AAV4SCX8</accession>
<name>A0AAV4SCX8_9ARAC</name>
<keyword evidence="2" id="KW-1185">Reference proteome</keyword>
<reference evidence="1 2" key="1">
    <citation type="submission" date="2021-06" db="EMBL/GenBank/DDBJ databases">
        <title>Caerostris darwini draft genome.</title>
        <authorList>
            <person name="Kono N."/>
            <person name="Arakawa K."/>
        </authorList>
    </citation>
    <scope>NUCLEOTIDE SEQUENCE [LARGE SCALE GENOMIC DNA]</scope>
</reference>
<dbReference type="Proteomes" id="UP001054837">
    <property type="component" value="Unassembled WGS sequence"/>
</dbReference>
<sequence>MRTASEDRYLAITARPNRKSTTRRLSSELAFATGTAVPRQTVYSRLNKKGFYDRNSWVYVSLSSQKKERIALIAKNIRTGVNTIVLFTDESRFSFTGDSTSGVRNTNLSFKHYGT</sequence>
<dbReference type="EMBL" id="BPLQ01007590">
    <property type="protein sequence ID" value="GIY31026.1"/>
    <property type="molecule type" value="Genomic_DNA"/>
</dbReference>
<evidence type="ECO:0000313" key="2">
    <source>
        <dbReference type="Proteomes" id="UP001054837"/>
    </source>
</evidence>
<organism evidence="1 2">
    <name type="scientific">Caerostris darwini</name>
    <dbReference type="NCBI Taxonomy" id="1538125"/>
    <lineage>
        <taxon>Eukaryota</taxon>
        <taxon>Metazoa</taxon>
        <taxon>Ecdysozoa</taxon>
        <taxon>Arthropoda</taxon>
        <taxon>Chelicerata</taxon>
        <taxon>Arachnida</taxon>
        <taxon>Araneae</taxon>
        <taxon>Araneomorphae</taxon>
        <taxon>Entelegynae</taxon>
        <taxon>Araneoidea</taxon>
        <taxon>Araneidae</taxon>
        <taxon>Caerostris</taxon>
    </lineage>
</organism>